<feature type="compositionally biased region" description="Basic residues" evidence="6">
    <location>
        <begin position="252"/>
        <end position="262"/>
    </location>
</feature>
<dbReference type="PANTHER" id="PTHR35807:SF1">
    <property type="entry name" value="TRANSCRIPTIONAL REGULATOR REDD"/>
    <property type="match status" value="1"/>
</dbReference>
<dbReference type="EMBL" id="BMNK01000012">
    <property type="protein sequence ID" value="GGP12695.1"/>
    <property type="molecule type" value="Genomic_DNA"/>
</dbReference>
<dbReference type="InterPro" id="IPR051677">
    <property type="entry name" value="AfsR-DnrI-RedD_regulator"/>
</dbReference>
<dbReference type="Proteomes" id="UP000660745">
    <property type="component" value="Unassembled WGS sequence"/>
</dbReference>
<evidence type="ECO:0000259" key="7">
    <source>
        <dbReference type="PROSITE" id="PS51755"/>
    </source>
</evidence>
<comment type="caution">
    <text evidence="8">The sequence shown here is derived from an EMBL/GenBank/DDBJ whole genome shotgun (WGS) entry which is preliminary data.</text>
</comment>
<reference evidence="8" key="1">
    <citation type="journal article" date="2014" name="Int. J. Syst. Evol. Microbiol.">
        <title>Complete genome sequence of Corynebacterium casei LMG S-19264T (=DSM 44701T), isolated from a smear-ripened cheese.</title>
        <authorList>
            <consortium name="US DOE Joint Genome Institute (JGI-PGF)"/>
            <person name="Walter F."/>
            <person name="Albersmeier A."/>
            <person name="Kalinowski J."/>
            <person name="Ruckert C."/>
        </authorList>
    </citation>
    <scope>NUCLEOTIDE SEQUENCE</scope>
    <source>
        <strain evidence="8">CGMCC 4.7430</strain>
    </source>
</reference>
<dbReference type="PANTHER" id="PTHR35807">
    <property type="entry name" value="TRANSCRIPTIONAL REGULATOR REDD-RELATED"/>
    <property type="match status" value="1"/>
</dbReference>
<dbReference type="SUPFAM" id="SSF46894">
    <property type="entry name" value="C-terminal effector domain of the bipartite response regulators"/>
    <property type="match status" value="1"/>
</dbReference>
<evidence type="ECO:0000256" key="1">
    <source>
        <dbReference type="ARBA" id="ARBA00005820"/>
    </source>
</evidence>
<dbReference type="CDD" id="cd15831">
    <property type="entry name" value="BTAD"/>
    <property type="match status" value="1"/>
</dbReference>
<evidence type="ECO:0000313" key="9">
    <source>
        <dbReference type="Proteomes" id="UP000660745"/>
    </source>
</evidence>
<keyword evidence="3 5" id="KW-0238">DNA-binding</keyword>
<accession>A0A918E8G2</accession>
<dbReference type="GO" id="GO:0000160">
    <property type="term" value="P:phosphorelay signal transduction system"/>
    <property type="evidence" value="ECO:0007669"/>
    <property type="project" value="InterPro"/>
</dbReference>
<evidence type="ECO:0000256" key="4">
    <source>
        <dbReference type="ARBA" id="ARBA00023163"/>
    </source>
</evidence>
<gene>
    <name evidence="8" type="ORF">GCM10012278_61520</name>
</gene>
<dbReference type="InterPro" id="IPR001867">
    <property type="entry name" value="OmpR/PhoB-type_DNA-bd"/>
</dbReference>
<evidence type="ECO:0000256" key="5">
    <source>
        <dbReference type="PROSITE-ProRule" id="PRU01091"/>
    </source>
</evidence>
<sequence length="280" mass="31251">MEFGVLGTLEVSDGEHHLSVRSIKQRSLLAMLLCHHGTVARSDVLIDALWGPEAGDAGSKRLRLQLHRLRRTLGAGAEIIHRSTGYLLRAPYDAVDAWKFDRLVQQGRRSLAAGHTPKGGDLLREALRLWRGPALSGLSDIPFLHRQATRLEEERLAALADRIDADLRLRRHADLVGELTVLVREHPLRERFRSQLMVALYRGGRQAEALEVYRDGRRILARDLGLEPSPELRRLEVAILTSDSSLADTRPAVHRAVHSRGGGRRDGPRGPRGPSCPHCR</sequence>
<evidence type="ECO:0000256" key="6">
    <source>
        <dbReference type="SAM" id="MobiDB-lite"/>
    </source>
</evidence>
<reference evidence="8" key="2">
    <citation type="submission" date="2020-09" db="EMBL/GenBank/DDBJ databases">
        <authorList>
            <person name="Sun Q."/>
            <person name="Zhou Y."/>
        </authorList>
    </citation>
    <scope>NUCLEOTIDE SEQUENCE</scope>
    <source>
        <strain evidence="8">CGMCC 4.7430</strain>
    </source>
</reference>
<feature type="region of interest" description="Disordered" evidence="6">
    <location>
        <begin position="250"/>
        <end position="280"/>
    </location>
</feature>
<comment type="similarity">
    <text evidence="1">Belongs to the AfsR/DnrI/RedD regulatory family.</text>
</comment>
<dbReference type="GO" id="GO:0006355">
    <property type="term" value="P:regulation of DNA-templated transcription"/>
    <property type="evidence" value="ECO:0007669"/>
    <property type="project" value="InterPro"/>
</dbReference>
<evidence type="ECO:0000313" key="8">
    <source>
        <dbReference type="EMBL" id="GGP12695.1"/>
    </source>
</evidence>
<dbReference type="SMART" id="SM01043">
    <property type="entry name" value="BTAD"/>
    <property type="match status" value="1"/>
</dbReference>
<dbReference type="AlphaFoldDB" id="A0A918E8G2"/>
<feature type="domain" description="OmpR/PhoB-type" evidence="7">
    <location>
        <begin position="1"/>
        <end position="90"/>
    </location>
</feature>
<keyword evidence="2" id="KW-0805">Transcription regulation</keyword>
<organism evidence="8 9">
    <name type="scientific">Nonomuraea glycinis</name>
    <dbReference type="NCBI Taxonomy" id="2047744"/>
    <lineage>
        <taxon>Bacteria</taxon>
        <taxon>Bacillati</taxon>
        <taxon>Actinomycetota</taxon>
        <taxon>Actinomycetes</taxon>
        <taxon>Streptosporangiales</taxon>
        <taxon>Streptosporangiaceae</taxon>
        <taxon>Nonomuraea</taxon>
    </lineage>
</organism>
<proteinExistence type="inferred from homology"/>
<evidence type="ECO:0000256" key="2">
    <source>
        <dbReference type="ARBA" id="ARBA00023015"/>
    </source>
</evidence>
<dbReference type="InterPro" id="IPR016032">
    <property type="entry name" value="Sig_transdc_resp-reg_C-effctor"/>
</dbReference>
<dbReference type="Gene3D" id="1.10.10.10">
    <property type="entry name" value="Winged helix-like DNA-binding domain superfamily/Winged helix DNA-binding domain"/>
    <property type="match status" value="1"/>
</dbReference>
<feature type="DNA-binding region" description="OmpR/PhoB-type" evidence="5">
    <location>
        <begin position="1"/>
        <end position="90"/>
    </location>
</feature>
<keyword evidence="4" id="KW-0804">Transcription</keyword>
<evidence type="ECO:0000256" key="3">
    <source>
        <dbReference type="ARBA" id="ARBA00023125"/>
    </source>
</evidence>
<dbReference type="PROSITE" id="PS51755">
    <property type="entry name" value="OMPR_PHOB"/>
    <property type="match status" value="1"/>
</dbReference>
<dbReference type="FunFam" id="1.25.40.10:FF:000222">
    <property type="entry name" value="SARP family transcriptional regulator"/>
    <property type="match status" value="1"/>
</dbReference>
<dbReference type="SUPFAM" id="SSF48452">
    <property type="entry name" value="TPR-like"/>
    <property type="match status" value="1"/>
</dbReference>
<protein>
    <recommendedName>
        <fullName evidence="7">OmpR/PhoB-type domain-containing protein</fullName>
    </recommendedName>
</protein>
<dbReference type="InterPro" id="IPR005158">
    <property type="entry name" value="BTAD"/>
</dbReference>
<keyword evidence="9" id="KW-1185">Reference proteome</keyword>
<dbReference type="InterPro" id="IPR011990">
    <property type="entry name" value="TPR-like_helical_dom_sf"/>
</dbReference>
<name>A0A918E8G2_9ACTN</name>
<dbReference type="Pfam" id="PF03704">
    <property type="entry name" value="BTAD"/>
    <property type="match status" value="1"/>
</dbReference>
<dbReference type="SMART" id="SM00862">
    <property type="entry name" value="Trans_reg_C"/>
    <property type="match status" value="1"/>
</dbReference>
<dbReference type="GO" id="GO:0003677">
    <property type="term" value="F:DNA binding"/>
    <property type="evidence" value="ECO:0007669"/>
    <property type="project" value="UniProtKB-UniRule"/>
</dbReference>
<dbReference type="Gene3D" id="1.25.40.10">
    <property type="entry name" value="Tetratricopeptide repeat domain"/>
    <property type="match status" value="1"/>
</dbReference>
<dbReference type="InterPro" id="IPR036388">
    <property type="entry name" value="WH-like_DNA-bd_sf"/>
</dbReference>
<dbReference type="Pfam" id="PF00486">
    <property type="entry name" value="Trans_reg_C"/>
    <property type="match status" value="1"/>
</dbReference>